<sequence length="482" mass="51933">MRLKTALICAALVGFSTVAACASPAVVASQDPSMAGDGRVDVAVERNGDRWTAEYVLDRDAPAWAFFRSALLRESRQPWRPAWWRVETPGVVLERIGDYDVLRSTDGGPVPRNVRIAMTPRPGDLEAEYDPALVFSDGTVALFSGQFDVIPLDSAAAARALPRDLNGVDVPGGPASVTWRDRAGPVLFKGERAPKVTAVDAQTYVLFGDATTRQGDGVTTVIDPGLPRWLGDELAGFTPRVMAYYTQRLGRAQGEAPTLMVSWTGPTKALSSMGGSVLPGLISMNFEGEGVLDPDAQALARAHWFIGHEAAHFWLGSQGLRYQYAREAWITEGGADLMAVRALKAMDPAYDDRAELQREVDDCVTLAAGKPVASAGDRGDNRAYYACGAVWGLVIEGAERRAGGGDFFDVVADFQRSDNDDGVLSRDEWLGALTRLSRDPTLANDISTMLDQGVANPSAVIARLFQRTGVAFRLENGRVILT</sequence>
<keyword evidence="1" id="KW-0732">Signal</keyword>
<proteinExistence type="predicted"/>
<gene>
    <name evidence="2" type="ORF">GGR11_001317</name>
</gene>
<comment type="caution">
    <text evidence="2">The sequence shown here is derived from an EMBL/GenBank/DDBJ whole genome shotgun (WGS) entry which is preliminary data.</text>
</comment>
<evidence type="ECO:0000256" key="1">
    <source>
        <dbReference type="SAM" id="SignalP"/>
    </source>
</evidence>
<reference evidence="2 3" key="1">
    <citation type="submission" date="2020-08" db="EMBL/GenBank/DDBJ databases">
        <title>Genomic Encyclopedia of Type Strains, Phase IV (KMG-IV): sequencing the most valuable type-strain genomes for metagenomic binning, comparative biology and taxonomic classification.</title>
        <authorList>
            <person name="Goeker M."/>
        </authorList>
    </citation>
    <scope>NUCLEOTIDE SEQUENCE [LARGE SCALE GENOMIC DNA]</scope>
    <source>
        <strain evidence="2 3">DSM 14878</strain>
    </source>
</reference>
<dbReference type="AlphaFoldDB" id="A0A7W6A216"/>
<feature type="signal peptide" evidence="1">
    <location>
        <begin position="1"/>
        <end position="22"/>
    </location>
</feature>
<dbReference type="Proteomes" id="UP000532936">
    <property type="component" value="Unassembled WGS sequence"/>
</dbReference>
<name>A0A7W6A216_9CAUL</name>
<evidence type="ECO:0008006" key="4">
    <source>
        <dbReference type="Google" id="ProtNLM"/>
    </source>
</evidence>
<dbReference type="PROSITE" id="PS51257">
    <property type="entry name" value="PROKAR_LIPOPROTEIN"/>
    <property type="match status" value="1"/>
</dbReference>
<accession>A0A7W6A216</accession>
<evidence type="ECO:0000313" key="2">
    <source>
        <dbReference type="EMBL" id="MBB3871803.1"/>
    </source>
</evidence>
<feature type="chain" id="PRO_5030585582" description="Peptidase M1 membrane alanine aminopeptidase domain-containing protein" evidence="1">
    <location>
        <begin position="23"/>
        <end position="482"/>
    </location>
</feature>
<evidence type="ECO:0000313" key="3">
    <source>
        <dbReference type="Proteomes" id="UP000532936"/>
    </source>
</evidence>
<organism evidence="2 3">
    <name type="scientific">Brevundimonas mediterranea</name>
    <dbReference type="NCBI Taxonomy" id="74329"/>
    <lineage>
        <taxon>Bacteria</taxon>
        <taxon>Pseudomonadati</taxon>
        <taxon>Pseudomonadota</taxon>
        <taxon>Alphaproteobacteria</taxon>
        <taxon>Caulobacterales</taxon>
        <taxon>Caulobacteraceae</taxon>
        <taxon>Brevundimonas</taxon>
    </lineage>
</organism>
<protein>
    <recommendedName>
        <fullName evidence="4">Peptidase M1 membrane alanine aminopeptidase domain-containing protein</fullName>
    </recommendedName>
</protein>
<dbReference type="EMBL" id="JACIDA010000001">
    <property type="protein sequence ID" value="MBB3871803.1"/>
    <property type="molecule type" value="Genomic_DNA"/>
</dbReference>
<dbReference type="RefSeq" id="WP_246331582.1">
    <property type="nucleotide sequence ID" value="NZ_JACIDA010000001.1"/>
</dbReference>